<evidence type="ECO:0000313" key="3">
    <source>
        <dbReference type="Proteomes" id="UP000807306"/>
    </source>
</evidence>
<evidence type="ECO:0000313" key="2">
    <source>
        <dbReference type="EMBL" id="KAF9531567.1"/>
    </source>
</evidence>
<sequence length="120" mass="13154">MGKALRSMKAPGTAYDDPVFGSELFKRPPTREVCTYTPGVPKSRILPRLVATELGGQFLGSRRKNLAFAKLTIEKAGSLYDRSVKAVVEHAWKEVGVDTGAKEKPVPKPQHPPCSKCLDF</sequence>
<feature type="region of interest" description="Disordered" evidence="1">
    <location>
        <begin position="99"/>
        <end position="120"/>
    </location>
</feature>
<name>A0A9P6EMK6_9AGAR</name>
<comment type="caution">
    <text evidence="2">The sequence shown here is derived from an EMBL/GenBank/DDBJ whole genome shotgun (WGS) entry which is preliminary data.</text>
</comment>
<dbReference type="AlphaFoldDB" id="A0A9P6EMK6"/>
<organism evidence="2 3">
    <name type="scientific">Crepidotus variabilis</name>
    <dbReference type="NCBI Taxonomy" id="179855"/>
    <lineage>
        <taxon>Eukaryota</taxon>
        <taxon>Fungi</taxon>
        <taxon>Dikarya</taxon>
        <taxon>Basidiomycota</taxon>
        <taxon>Agaricomycotina</taxon>
        <taxon>Agaricomycetes</taxon>
        <taxon>Agaricomycetidae</taxon>
        <taxon>Agaricales</taxon>
        <taxon>Agaricineae</taxon>
        <taxon>Crepidotaceae</taxon>
        <taxon>Crepidotus</taxon>
    </lineage>
</organism>
<feature type="region of interest" description="Disordered" evidence="1">
    <location>
        <begin position="1"/>
        <end position="22"/>
    </location>
</feature>
<gene>
    <name evidence="2" type="ORF">CPB83DRAFT_848401</name>
</gene>
<protein>
    <submittedName>
        <fullName evidence="2">Uncharacterized protein</fullName>
    </submittedName>
</protein>
<evidence type="ECO:0000256" key="1">
    <source>
        <dbReference type="SAM" id="MobiDB-lite"/>
    </source>
</evidence>
<reference evidence="2" key="1">
    <citation type="submission" date="2020-11" db="EMBL/GenBank/DDBJ databases">
        <authorList>
            <consortium name="DOE Joint Genome Institute"/>
            <person name="Ahrendt S."/>
            <person name="Riley R."/>
            <person name="Andreopoulos W."/>
            <person name="Labutti K."/>
            <person name="Pangilinan J."/>
            <person name="Ruiz-Duenas F.J."/>
            <person name="Barrasa J.M."/>
            <person name="Sanchez-Garcia M."/>
            <person name="Camarero S."/>
            <person name="Miyauchi S."/>
            <person name="Serrano A."/>
            <person name="Linde D."/>
            <person name="Babiker R."/>
            <person name="Drula E."/>
            <person name="Ayuso-Fernandez I."/>
            <person name="Pacheco R."/>
            <person name="Padilla G."/>
            <person name="Ferreira P."/>
            <person name="Barriuso J."/>
            <person name="Kellner H."/>
            <person name="Castanera R."/>
            <person name="Alfaro M."/>
            <person name="Ramirez L."/>
            <person name="Pisabarro A.G."/>
            <person name="Kuo A."/>
            <person name="Tritt A."/>
            <person name="Lipzen A."/>
            <person name="He G."/>
            <person name="Yan M."/>
            <person name="Ng V."/>
            <person name="Cullen D."/>
            <person name="Martin F."/>
            <person name="Rosso M.-N."/>
            <person name="Henrissat B."/>
            <person name="Hibbett D."/>
            <person name="Martinez A.T."/>
            <person name="Grigoriev I.V."/>
        </authorList>
    </citation>
    <scope>NUCLEOTIDE SEQUENCE</scope>
    <source>
        <strain evidence="2">CBS 506.95</strain>
    </source>
</reference>
<dbReference type="EMBL" id="MU157834">
    <property type="protein sequence ID" value="KAF9531567.1"/>
    <property type="molecule type" value="Genomic_DNA"/>
</dbReference>
<proteinExistence type="predicted"/>
<accession>A0A9P6EMK6</accession>
<dbReference type="Proteomes" id="UP000807306">
    <property type="component" value="Unassembled WGS sequence"/>
</dbReference>
<keyword evidence="3" id="KW-1185">Reference proteome</keyword>
<dbReference type="OrthoDB" id="2962374at2759"/>